<dbReference type="eggNOG" id="COG0390">
    <property type="taxonomic scope" value="Bacteria"/>
</dbReference>
<dbReference type="PANTHER" id="PTHR30028:SF0">
    <property type="entry name" value="PROTEIN ALUMINUM SENSITIVE 3"/>
    <property type="match status" value="1"/>
</dbReference>
<evidence type="ECO:0000256" key="6">
    <source>
        <dbReference type="SAM" id="Phobius"/>
    </source>
</evidence>
<evidence type="ECO:0000256" key="3">
    <source>
        <dbReference type="ARBA" id="ARBA00022692"/>
    </source>
</evidence>
<dbReference type="HOGENOM" id="CLU_076147_2_0_11"/>
<organism evidence="7 8">
    <name type="scientific">Candidatus Protofrankia datiscae</name>
    <dbReference type="NCBI Taxonomy" id="2716812"/>
    <lineage>
        <taxon>Bacteria</taxon>
        <taxon>Bacillati</taxon>
        <taxon>Actinomycetota</taxon>
        <taxon>Actinomycetes</taxon>
        <taxon>Frankiales</taxon>
        <taxon>Frankiaceae</taxon>
        <taxon>Protofrankia</taxon>
    </lineage>
</organism>
<dbReference type="EMBL" id="CP002801">
    <property type="protein sequence ID" value="AEH10786.1"/>
    <property type="molecule type" value="Genomic_DNA"/>
</dbReference>
<dbReference type="Proteomes" id="UP000001549">
    <property type="component" value="Chromosome"/>
</dbReference>
<keyword evidence="4 6" id="KW-1133">Transmembrane helix</keyword>
<evidence type="ECO:0000313" key="8">
    <source>
        <dbReference type="Proteomes" id="UP000001549"/>
    </source>
</evidence>
<feature type="transmembrane region" description="Helical" evidence="6">
    <location>
        <begin position="83"/>
        <end position="105"/>
    </location>
</feature>
<evidence type="ECO:0000256" key="2">
    <source>
        <dbReference type="ARBA" id="ARBA00005268"/>
    </source>
</evidence>
<feature type="transmembrane region" description="Helical" evidence="6">
    <location>
        <begin position="111"/>
        <end position="131"/>
    </location>
</feature>
<evidence type="ECO:0000313" key="7">
    <source>
        <dbReference type="EMBL" id="AEH10786.1"/>
    </source>
</evidence>
<proteinExistence type="inferred from homology"/>
<dbReference type="AlphaFoldDB" id="F8B1M6"/>
<feature type="transmembrane region" description="Helical" evidence="6">
    <location>
        <begin position="50"/>
        <end position="71"/>
    </location>
</feature>
<dbReference type="KEGG" id="fsy:FsymDg_3502"/>
<feature type="transmembrane region" description="Helical" evidence="6">
    <location>
        <begin position="208"/>
        <end position="230"/>
    </location>
</feature>
<keyword evidence="3 6" id="KW-0812">Transmembrane</keyword>
<comment type="similarity">
    <text evidence="2">Belongs to the UPF0014 family.</text>
</comment>
<comment type="subcellular location">
    <subcellularLocation>
        <location evidence="1">Membrane</location>
        <topology evidence="1">Multi-pass membrane protein</topology>
    </subcellularLocation>
</comment>
<evidence type="ECO:0000256" key="4">
    <source>
        <dbReference type="ARBA" id="ARBA00022989"/>
    </source>
</evidence>
<evidence type="ECO:0000256" key="1">
    <source>
        <dbReference type="ARBA" id="ARBA00004141"/>
    </source>
</evidence>
<protein>
    <recommendedName>
        <fullName evidence="9">ABC transport system permease protein</fullName>
    </recommendedName>
</protein>
<keyword evidence="5 6" id="KW-0472">Membrane</keyword>
<dbReference type="InterPro" id="IPR005226">
    <property type="entry name" value="UPF0014_fam"/>
</dbReference>
<gene>
    <name evidence="7" type="ordered locus">FsymDg_3502</name>
</gene>
<evidence type="ECO:0008006" key="9">
    <source>
        <dbReference type="Google" id="ProtNLM"/>
    </source>
</evidence>
<keyword evidence="8" id="KW-1185">Reference proteome</keyword>
<dbReference type="Pfam" id="PF03649">
    <property type="entry name" value="UPF0014"/>
    <property type="match status" value="1"/>
</dbReference>
<dbReference type="PANTHER" id="PTHR30028">
    <property type="entry name" value="UPF0014 INNER MEMBRANE PROTEIN YBBM-RELATED"/>
    <property type="match status" value="1"/>
</dbReference>
<evidence type="ECO:0000256" key="5">
    <source>
        <dbReference type="ARBA" id="ARBA00023136"/>
    </source>
</evidence>
<name>F8B1M6_9ACTN</name>
<sequence>MTAGLGGLLAVAVICLTVARVPLRRAMVTAAARAVAQLALVGLALRGVLAAPATTIAVLAVMLTVATLTATGRLTGFPHAGRVVLTACTVGAAVTLGIIFAVPLLDRSARYLVAAGGIVIGGAMTACTLTGRRLFDAMVRRRAEVEAWLALGATPRQAVADLTRTAVREALLPAVDQTRTVGLVTLPGAFVGALLGGASPTDAARFQLVVLVALLTAETLAAVILAWLFGAPTHIPDQNT</sequence>
<reference evidence="7 8" key="1">
    <citation type="submission" date="2011-05" db="EMBL/GenBank/DDBJ databases">
        <title>Complete sequence of chromosome of Frankia symbiont of Datisca glomerata.</title>
        <authorList>
            <consortium name="US DOE Joint Genome Institute"/>
            <person name="Lucas S."/>
            <person name="Han J."/>
            <person name="Lapidus A."/>
            <person name="Cheng J.-F."/>
            <person name="Goodwin L."/>
            <person name="Pitluck S."/>
            <person name="Peters L."/>
            <person name="Mikhailova N."/>
            <person name="Chertkov O."/>
            <person name="Teshima H."/>
            <person name="Han C."/>
            <person name="Tapia R."/>
            <person name="Land M."/>
            <person name="Hauser L."/>
            <person name="Kyrpides N."/>
            <person name="Ivanova N."/>
            <person name="Pagani I."/>
            <person name="Berry A."/>
            <person name="Pawlowski K."/>
            <person name="Persson T."/>
            <person name="Vanden Heuvel B."/>
            <person name="Benson D."/>
            <person name="Woyke T."/>
        </authorList>
    </citation>
    <scope>NUCLEOTIDE SEQUENCE [LARGE SCALE GENOMIC DNA]</scope>
    <source>
        <strain evidence="8">4085684</strain>
    </source>
</reference>
<accession>F8B1M6</accession>
<dbReference type="RefSeq" id="WP_013874674.1">
    <property type="nucleotide sequence ID" value="NC_015656.1"/>
</dbReference>
<dbReference type="GO" id="GO:0005886">
    <property type="term" value="C:plasma membrane"/>
    <property type="evidence" value="ECO:0007669"/>
    <property type="project" value="TreeGrafter"/>
</dbReference>